<name>A0AAD9YKW5_COLKA</name>
<comment type="caution">
    <text evidence="1">The sequence shown here is derived from an EMBL/GenBank/DDBJ whole genome shotgun (WGS) entry which is preliminary data.</text>
</comment>
<sequence>MRPFFPHFRKVAFLRPSHQKHL</sequence>
<reference evidence="1" key="1">
    <citation type="submission" date="2023-02" db="EMBL/GenBank/DDBJ databases">
        <title>Colletotrichum kahawae CIFC_Que2 genome sequencing and assembly.</title>
        <authorList>
            <person name="Baroncelli R."/>
        </authorList>
    </citation>
    <scope>NUCLEOTIDE SEQUENCE</scope>
    <source>
        <strain evidence="1">CIFC_Que2</strain>
    </source>
</reference>
<evidence type="ECO:0000313" key="1">
    <source>
        <dbReference type="EMBL" id="KAK2771691.1"/>
    </source>
</evidence>
<protein>
    <submittedName>
        <fullName evidence="1">Uncharacterized protein</fullName>
    </submittedName>
</protein>
<accession>A0AAD9YKW5</accession>
<dbReference type="AlphaFoldDB" id="A0AAD9YKW5"/>
<evidence type="ECO:0000313" key="2">
    <source>
        <dbReference type="Proteomes" id="UP001281614"/>
    </source>
</evidence>
<organism evidence="1 2">
    <name type="scientific">Colletotrichum kahawae</name>
    <name type="common">Coffee berry disease fungus</name>
    <dbReference type="NCBI Taxonomy" id="34407"/>
    <lineage>
        <taxon>Eukaryota</taxon>
        <taxon>Fungi</taxon>
        <taxon>Dikarya</taxon>
        <taxon>Ascomycota</taxon>
        <taxon>Pezizomycotina</taxon>
        <taxon>Sordariomycetes</taxon>
        <taxon>Hypocreomycetidae</taxon>
        <taxon>Glomerellales</taxon>
        <taxon>Glomerellaceae</taxon>
        <taxon>Colletotrichum</taxon>
        <taxon>Colletotrichum gloeosporioides species complex</taxon>
    </lineage>
</organism>
<keyword evidence="2" id="KW-1185">Reference proteome</keyword>
<dbReference type="Proteomes" id="UP001281614">
    <property type="component" value="Unassembled WGS sequence"/>
</dbReference>
<gene>
    <name evidence="1" type="ORF">CKAH01_14284</name>
</gene>
<dbReference type="EMBL" id="VYYT01000078">
    <property type="protein sequence ID" value="KAK2771691.1"/>
    <property type="molecule type" value="Genomic_DNA"/>
</dbReference>
<proteinExistence type="predicted"/>